<dbReference type="Proteomes" id="UP001183420">
    <property type="component" value="Unassembled WGS sequence"/>
</dbReference>
<protein>
    <submittedName>
        <fullName evidence="1">Uncharacterized protein</fullName>
    </submittedName>
</protein>
<evidence type="ECO:0000313" key="2">
    <source>
        <dbReference type="Proteomes" id="UP001183420"/>
    </source>
</evidence>
<name>A0ABU2LNW2_9ACTN</name>
<dbReference type="RefSeq" id="WP_311598495.1">
    <property type="nucleotide sequence ID" value="NZ_JAVREM010000012.1"/>
</dbReference>
<sequence>MTPADDSVATTRRVGVGLRASLQCWCCGESEEPLANSGEVVGELGTVPLFCCPDCARRLEWLYRAALGQVAPEAPC</sequence>
<gene>
    <name evidence="1" type="ORF">RNC47_13155</name>
</gene>
<reference evidence="2" key="1">
    <citation type="submission" date="2023-07" db="EMBL/GenBank/DDBJ databases">
        <title>30 novel species of actinomycetes from the DSMZ collection.</title>
        <authorList>
            <person name="Nouioui I."/>
        </authorList>
    </citation>
    <scope>NUCLEOTIDE SEQUENCE [LARGE SCALE GENOMIC DNA]</scope>
    <source>
        <strain evidence="2">DSM 44918</strain>
    </source>
</reference>
<proteinExistence type="predicted"/>
<dbReference type="EMBL" id="JAVREM010000012">
    <property type="protein sequence ID" value="MDT0319286.1"/>
    <property type="molecule type" value="Genomic_DNA"/>
</dbReference>
<accession>A0ABU2LNW2</accession>
<evidence type="ECO:0000313" key="1">
    <source>
        <dbReference type="EMBL" id="MDT0319286.1"/>
    </source>
</evidence>
<organism evidence="1 2">
    <name type="scientific">Streptomyces millisiae</name>
    <dbReference type="NCBI Taxonomy" id="3075542"/>
    <lineage>
        <taxon>Bacteria</taxon>
        <taxon>Bacillati</taxon>
        <taxon>Actinomycetota</taxon>
        <taxon>Actinomycetes</taxon>
        <taxon>Kitasatosporales</taxon>
        <taxon>Streptomycetaceae</taxon>
        <taxon>Streptomyces</taxon>
    </lineage>
</organism>
<comment type="caution">
    <text evidence="1">The sequence shown here is derived from an EMBL/GenBank/DDBJ whole genome shotgun (WGS) entry which is preliminary data.</text>
</comment>
<keyword evidence="2" id="KW-1185">Reference proteome</keyword>